<dbReference type="GO" id="GO:0006633">
    <property type="term" value="P:fatty acid biosynthetic process"/>
    <property type="evidence" value="ECO:0007669"/>
    <property type="project" value="TreeGrafter"/>
</dbReference>
<reference evidence="2 3" key="1">
    <citation type="submission" date="2016-10" db="EMBL/GenBank/DDBJ databases">
        <authorList>
            <person name="de Groot N.N."/>
        </authorList>
    </citation>
    <scope>NUCLEOTIDE SEQUENCE [LARGE SCALE GENOMIC DNA]</scope>
    <source>
        <strain evidence="2 3">DSM 7343</strain>
    </source>
</reference>
<dbReference type="PANTHER" id="PTHR43437:SF3">
    <property type="entry name" value="HYDROXYACYL-THIOESTER DEHYDRATASE TYPE 2, MITOCHONDRIAL"/>
    <property type="match status" value="1"/>
</dbReference>
<dbReference type="OrthoDB" id="9800237at2"/>
<dbReference type="CDD" id="cd03449">
    <property type="entry name" value="R_hydratase"/>
    <property type="match status" value="1"/>
</dbReference>
<dbReference type="STRING" id="37625.SAMN05660420_02473"/>
<proteinExistence type="predicted"/>
<sequence length="141" mass="15146">MAEKLGKTIDQFKVGDTASVVREITQKTLHAFADAIDDHDPIHMDPEYAKTTIYGKCIAHGVYLDCMVSAMLSKLVAGGIDARLSIKYTAPVYAGDTVTVTGTVNEINVERNRLFIGTKGINQDGDVVAVGDAVCLARTDN</sequence>
<keyword evidence="3" id="KW-1185">Reference proteome</keyword>
<dbReference type="Pfam" id="PF01575">
    <property type="entry name" value="MaoC_dehydratas"/>
    <property type="match status" value="1"/>
</dbReference>
<dbReference type="InterPro" id="IPR002539">
    <property type="entry name" value="MaoC-like_dom"/>
</dbReference>
<gene>
    <name evidence="2" type="ORF">SAMN05660420_02473</name>
</gene>
<organism evidence="2 3">
    <name type="scientific">Desulfuromusa kysingii</name>
    <dbReference type="NCBI Taxonomy" id="37625"/>
    <lineage>
        <taxon>Bacteria</taxon>
        <taxon>Pseudomonadati</taxon>
        <taxon>Thermodesulfobacteriota</taxon>
        <taxon>Desulfuromonadia</taxon>
        <taxon>Desulfuromonadales</taxon>
        <taxon>Geopsychrobacteraceae</taxon>
        <taxon>Desulfuromusa</taxon>
    </lineage>
</organism>
<dbReference type="RefSeq" id="WP_092348961.1">
    <property type="nucleotide sequence ID" value="NZ_FNQN01000007.1"/>
</dbReference>
<dbReference type="Proteomes" id="UP000199409">
    <property type="component" value="Unassembled WGS sequence"/>
</dbReference>
<evidence type="ECO:0000313" key="3">
    <source>
        <dbReference type="Proteomes" id="UP000199409"/>
    </source>
</evidence>
<dbReference type="AlphaFoldDB" id="A0A1H4C7N4"/>
<dbReference type="EMBL" id="FNQN01000007">
    <property type="protein sequence ID" value="SEA56357.1"/>
    <property type="molecule type" value="Genomic_DNA"/>
</dbReference>
<evidence type="ECO:0000259" key="1">
    <source>
        <dbReference type="Pfam" id="PF01575"/>
    </source>
</evidence>
<dbReference type="PANTHER" id="PTHR43437">
    <property type="entry name" value="HYDROXYACYL-THIOESTER DEHYDRATASE TYPE 2, MITOCHONDRIAL-RELATED"/>
    <property type="match status" value="1"/>
</dbReference>
<dbReference type="SUPFAM" id="SSF54637">
    <property type="entry name" value="Thioesterase/thiol ester dehydrase-isomerase"/>
    <property type="match status" value="1"/>
</dbReference>
<protein>
    <submittedName>
        <fullName evidence="2">3-hydroxybutyryl-CoA dehydratase</fullName>
    </submittedName>
</protein>
<dbReference type="InterPro" id="IPR029069">
    <property type="entry name" value="HotDog_dom_sf"/>
</dbReference>
<accession>A0A1H4C7N4</accession>
<evidence type="ECO:0000313" key="2">
    <source>
        <dbReference type="EMBL" id="SEA56357.1"/>
    </source>
</evidence>
<dbReference type="InterPro" id="IPR050965">
    <property type="entry name" value="UPF0336/Enoyl-CoA_hydratase"/>
</dbReference>
<dbReference type="Gene3D" id="3.10.129.10">
    <property type="entry name" value="Hotdog Thioesterase"/>
    <property type="match status" value="1"/>
</dbReference>
<feature type="domain" description="MaoC-like" evidence="1">
    <location>
        <begin position="21"/>
        <end position="112"/>
    </location>
</feature>
<name>A0A1H4C7N4_9BACT</name>
<dbReference type="GO" id="GO:0019171">
    <property type="term" value="F:(3R)-hydroxyacyl-[acyl-carrier-protein] dehydratase activity"/>
    <property type="evidence" value="ECO:0007669"/>
    <property type="project" value="TreeGrafter"/>
</dbReference>